<dbReference type="PANTHER" id="PTHR43685">
    <property type="entry name" value="GLYCOSYLTRANSFERASE"/>
    <property type="match status" value="1"/>
</dbReference>
<dbReference type="Pfam" id="PF00535">
    <property type="entry name" value="Glycos_transf_2"/>
    <property type="match status" value="1"/>
</dbReference>
<reference evidence="4 5" key="1">
    <citation type="journal article" date="2020" name="Front. Microbiol.">
        <title>Single-cell genomics of novel Actinobacteria with the Wood-Ljungdahl pathway discovered in a serpentinizing system.</title>
        <authorList>
            <person name="Merino N."/>
            <person name="Kawai M."/>
            <person name="Boyd E.S."/>
            <person name="Colman D.R."/>
            <person name="McGlynn S.E."/>
            <person name="Nealson K.H."/>
            <person name="Kurokawa K."/>
            <person name="Hongoh Y."/>
        </authorList>
    </citation>
    <scope>NUCLEOTIDE SEQUENCE [LARGE SCALE GENOMIC DNA]</scope>
    <source>
        <strain evidence="4 5">S25</strain>
    </source>
</reference>
<feature type="domain" description="Glycosyltransferase 2-like" evidence="2">
    <location>
        <begin position="15"/>
        <end position="126"/>
    </location>
</feature>
<dbReference type="Pfam" id="PF13632">
    <property type="entry name" value="Glyco_trans_2_3"/>
    <property type="match status" value="1"/>
</dbReference>
<sequence length="337" mass="38626">MGRPGVRTMGKNKVSLVTTILNEEKTLPEFIDSLLAQTRRPEEVIVVDGGSKDRTFEILKSYADRVGNLTVIQSRGANISRGRNLAIAEATSDLIVVTDVGCQLHPRWLEAISRPLQEGSAQVVAGLSQPDARSFLEKCLAAVNVPLVEEIEEERFMPSSRCIAFRKRVWEEVGGYPEWLDIGEDMNFNFKLKRMGYSIQLVREAVVYWRMRETLREIFRQFFGYARGDAMAGMYPQRHLIRFTTYLGLLVALSLSLSPRFPYLPLLLIPLALIYLSKPLRRSVRVFQEDRLGMIFSWLAMPFLMLYLDLAKMAGYVNGLLKRPRMRSLKRKMRSKI</sequence>
<proteinExistence type="predicted"/>
<dbReference type="InterPro" id="IPR029044">
    <property type="entry name" value="Nucleotide-diphossugar_trans"/>
</dbReference>
<dbReference type="InterPro" id="IPR001173">
    <property type="entry name" value="Glyco_trans_2-like"/>
</dbReference>
<dbReference type="SUPFAM" id="SSF53448">
    <property type="entry name" value="Nucleotide-diphospho-sugar transferases"/>
    <property type="match status" value="1"/>
</dbReference>
<dbReference type="Proteomes" id="UP000543224">
    <property type="component" value="Unassembled WGS sequence"/>
</dbReference>
<dbReference type="InterPro" id="IPR050834">
    <property type="entry name" value="Glycosyltransf_2"/>
</dbReference>
<accession>A0A6V8P0D0</accession>
<organism evidence="4 5">
    <name type="scientific">Candidatus Hakubella thermalkaliphila</name>
    <dbReference type="NCBI Taxonomy" id="2754717"/>
    <lineage>
        <taxon>Bacteria</taxon>
        <taxon>Bacillati</taxon>
        <taxon>Actinomycetota</taxon>
        <taxon>Actinomycetota incertae sedis</taxon>
        <taxon>Candidatus Hakubellales</taxon>
        <taxon>Candidatus Hakubellaceae</taxon>
        <taxon>Candidatus Hakubella</taxon>
    </lineage>
</organism>
<evidence type="ECO:0000313" key="5">
    <source>
        <dbReference type="Proteomes" id="UP000543224"/>
    </source>
</evidence>
<evidence type="ECO:0000313" key="4">
    <source>
        <dbReference type="EMBL" id="GFP24911.1"/>
    </source>
</evidence>
<keyword evidence="1" id="KW-0472">Membrane</keyword>
<evidence type="ECO:0000259" key="2">
    <source>
        <dbReference type="Pfam" id="PF00535"/>
    </source>
</evidence>
<protein>
    <recommendedName>
        <fullName evidence="2 3">Glycosyltransferase 2-like domain-containing protein</fullName>
    </recommendedName>
</protein>
<name>A0A6V8P0D0_9ACTN</name>
<evidence type="ECO:0000259" key="3">
    <source>
        <dbReference type="Pfam" id="PF13632"/>
    </source>
</evidence>
<dbReference type="EMBL" id="BLRX01000023">
    <property type="protein sequence ID" value="GFP24911.1"/>
    <property type="molecule type" value="Genomic_DNA"/>
</dbReference>
<comment type="caution">
    <text evidence="4">The sequence shown here is derived from an EMBL/GenBank/DDBJ whole genome shotgun (WGS) entry which is preliminary data.</text>
</comment>
<gene>
    <name evidence="4" type="ORF">HKBW3S25_00349</name>
</gene>
<feature type="domain" description="Glycosyltransferase 2-like" evidence="3">
    <location>
        <begin position="157"/>
        <end position="306"/>
    </location>
</feature>
<dbReference type="AlphaFoldDB" id="A0A6V8P0D0"/>
<dbReference type="PANTHER" id="PTHR43685:SF3">
    <property type="entry name" value="SLR2126 PROTEIN"/>
    <property type="match status" value="1"/>
</dbReference>
<feature type="transmembrane region" description="Helical" evidence="1">
    <location>
        <begin position="292"/>
        <end position="310"/>
    </location>
</feature>
<evidence type="ECO:0000256" key="1">
    <source>
        <dbReference type="SAM" id="Phobius"/>
    </source>
</evidence>
<dbReference type="Gene3D" id="3.90.550.10">
    <property type="entry name" value="Spore Coat Polysaccharide Biosynthesis Protein SpsA, Chain A"/>
    <property type="match status" value="1"/>
</dbReference>
<keyword evidence="1" id="KW-1133">Transmembrane helix</keyword>
<keyword evidence="1" id="KW-0812">Transmembrane</keyword>